<dbReference type="GO" id="GO:0003735">
    <property type="term" value="F:structural constituent of ribosome"/>
    <property type="evidence" value="ECO:0007669"/>
    <property type="project" value="InterPro"/>
</dbReference>
<dbReference type="AlphaFoldDB" id="A0A167LAN7"/>
<dbReference type="InterPro" id="IPR000271">
    <property type="entry name" value="Ribosomal_bL34"/>
</dbReference>
<protein>
    <recommendedName>
        <fullName evidence="4">Large ribosomal subunit protein bL34m</fullName>
    </recommendedName>
</protein>
<dbReference type="OrthoDB" id="431691at2759"/>
<name>A0A167LAN7_CALVF</name>
<comment type="similarity">
    <text evidence="1">Belongs to the bacterial ribosomal protein bL34 family.</text>
</comment>
<dbReference type="Proteomes" id="UP000076738">
    <property type="component" value="Unassembled WGS sequence"/>
</dbReference>
<reference evidence="5 6" key="1">
    <citation type="journal article" date="2016" name="Mol. Biol. Evol.">
        <title>Comparative Genomics of Early-Diverging Mushroom-Forming Fungi Provides Insights into the Origins of Lignocellulose Decay Capabilities.</title>
        <authorList>
            <person name="Nagy L.G."/>
            <person name="Riley R."/>
            <person name="Tritt A."/>
            <person name="Adam C."/>
            <person name="Daum C."/>
            <person name="Floudas D."/>
            <person name="Sun H."/>
            <person name="Yadav J.S."/>
            <person name="Pangilinan J."/>
            <person name="Larsson K.H."/>
            <person name="Matsuura K."/>
            <person name="Barry K."/>
            <person name="Labutti K."/>
            <person name="Kuo R."/>
            <person name="Ohm R.A."/>
            <person name="Bhattacharya S.S."/>
            <person name="Shirouzu T."/>
            <person name="Yoshinaga Y."/>
            <person name="Martin F.M."/>
            <person name="Grigoriev I.V."/>
            <person name="Hibbett D.S."/>
        </authorList>
    </citation>
    <scope>NUCLEOTIDE SEQUENCE [LARGE SCALE GENOMIC DNA]</scope>
    <source>
        <strain evidence="5 6">TUFC12733</strain>
    </source>
</reference>
<evidence type="ECO:0000256" key="2">
    <source>
        <dbReference type="ARBA" id="ARBA00022980"/>
    </source>
</evidence>
<keyword evidence="6" id="KW-1185">Reference proteome</keyword>
<evidence type="ECO:0000256" key="4">
    <source>
        <dbReference type="ARBA" id="ARBA00035274"/>
    </source>
</evidence>
<keyword evidence="2" id="KW-0689">Ribosomal protein</keyword>
<dbReference type="PANTHER" id="PTHR14503:SF4">
    <property type="entry name" value="LARGE RIBOSOMAL SUBUNIT PROTEIN BL34M"/>
    <property type="match status" value="1"/>
</dbReference>
<evidence type="ECO:0000313" key="5">
    <source>
        <dbReference type="EMBL" id="KZO95495.1"/>
    </source>
</evidence>
<sequence>MPRHLIRRAITAAARTATRPAAPTTTAVSAVALVRPSSSRIGTSTLPSPFRTLTPFSPRPSALTTLSPVRPSIALSPLTAALPLLQARFLGNEYQPSQRKRKRKFGFLQRLRSKNGRKTLAARRWKGRRYLSH</sequence>
<dbReference type="Gene3D" id="1.10.287.3980">
    <property type="match status" value="1"/>
</dbReference>
<dbReference type="NCBIfam" id="TIGR01030">
    <property type="entry name" value="rpmH_bact"/>
    <property type="match status" value="1"/>
</dbReference>
<dbReference type="STRING" id="1330018.A0A167LAN7"/>
<organism evidence="5 6">
    <name type="scientific">Calocera viscosa (strain TUFC12733)</name>
    <dbReference type="NCBI Taxonomy" id="1330018"/>
    <lineage>
        <taxon>Eukaryota</taxon>
        <taxon>Fungi</taxon>
        <taxon>Dikarya</taxon>
        <taxon>Basidiomycota</taxon>
        <taxon>Agaricomycotina</taxon>
        <taxon>Dacrymycetes</taxon>
        <taxon>Dacrymycetales</taxon>
        <taxon>Dacrymycetaceae</taxon>
        <taxon>Calocera</taxon>
    </lineage>
</organism>
<gene>
    <name evidence="5" type="ORF">CALVIDRAFT_527977</name>
</gene>
<accession>A0A167LAN7</accession>
<evidence type="ECO:0000256" key="3">
    <source>
        <dbReference type="ARBA" id="ARBA00023274"/>
    </source>
</evidence>
<dbReference type="Pfam" id="PF00468">
    <property type="entry name" value="Ribosomal_L34"/>
    <property type="match status" value="1"/>
</dbReference>
<dbReference type="FunFam" id="1.10.287.3980:FF:000001">
    <property type="entry name" value="Mitochondrial ribosomal protein L34"/>
    <property type="match status" value="1"/>
</dbReference>
<dbReference type="HAMAP" id="MF_00391">
    <property type="entry name" value="Ribosomal_bL34"/>
    <property type="match status" value="1"/>
</dbReference>
<evidence type="ECO:0000313" key="6">
    <source>
        <dbReference type="Proteomes" id="UP000076738"/>
    </source>
</evidence>
<dbReference type="GO" id="GO:0005762">
    <property type="term" value="C:mitochondrial large ribosomal subunit"/>
    <property type="evidence" value="ECO:0007669"/>
    <property type="project" value="TreeGrafter"/>
</dbReference>
<dbReference type="PANTHER" id="PTHR14503">
    <property type="entry name" value="MITOCHONDRIAL RIBOSOMAL PROTEIN 34 FAMILY MEMBER"/>
    <property type="match status" value="1"/>
</dbReference>
<proteinExistence type="inferred from homology"/>
<keyword evidence="3" id="KW-0687">Ribonucleoprotein</keyword>
<dbReference type="GO" id="GO:0006412">
    <property type="term" value="P:translation"/>
    <property type="evidence" value="ECO:0007669"/>
    <property type="project" value="InterPro"/>
</dbReference>
<dbReference type="EMBL" id="KV417288">
    <property type="protein sequence ID" value="KZO95495.1"/>
    <property type="molecule type" value="Genomic_DNA"/>
</dbReference>
<evidence type="ECO:0000256" key="1">
    <source>
        <dbReference type="ARBA" id="ARBA00010111"/>
    </source>
</evidence>